<feature type="transmembrane region" description="Helical" evidence="1">
    <location>
        <begin position="57"/>
        <end position="85"/>
    </location>
</feature>
<accession>A0A0C9Z173</accession>
<name>A0A0C9Z173_9AGAM</name>
<evidence type="ECO:0000256" key="1">
    <source>
        <dbReference type="SAM" id="Phobius"/>
    </source>
</evidence>
<keyword evidence="1" id="KW-0812">Transmembrane</keyword>
<gene>
    <name evidence="3" type="ORF">PISMIDRAFT_118328</name>
</gene>
<feature type="signal peptide" evidence="2">
    <location>
        <begin position="1"/>
        <end position="18"/>
    </location>
</feature>
<proteinExistence type="predicted"/>
<dbReference type="Proteomes" id="UP000054018">
    <property type="component" value="Unassembled WGS sequence"/>
</dbReference>
<dbReference type="EMBL" id="KN833978">
    <property type="protein sequence ID" value="KIK13713.1"/>
    <property type="molecule type" value="Genomic_DNA"/>
</dbReference>
<protein>
    <submittedName>
        <fullName evidence="3">Uncharacterized protein</fullName>
    </submittedName>
</protein>
<reference evidence="3 4" key="1">
    <citation type="submission" date="2014-04" db="EMBL/GenBank/DDBJ databases">
        <authorList>
            <consortium name="DOE Joint Genome Institute"/>
            <person name="Kuo A."/>
            <person name="Kohler A."/>
            <person name="Costa M.D."/>
            <person name="Nagy L.G."/>
            <person name="Floudas D."/>
            <person name="Copeland A."/>
            <person name="Barry K.W."/>
            <person name="Cichocki N."/>
            <person name="Veneault-Fourrey C."/>
            <person name="LaButti K."/>
            <person name="Lindquist E.A."/>
            <person name="Lipzen A."/>
            <person name="Lundell T."/>
            <person name="Morin E."/>
            <person name="Murat C."/>
            <person name="Sun H."/>
            <person name="Tunlid A."/>
            <person name="Henrissat B."/>
            <person name="Grigoriev I.V."/>
            <person name="Hibbett D.S."/>
            <person name="Martin F."/>
            <person name="Nordberg H.P."/>
            <person name="Cantor M.N."/>
            <person name="Hua S.X."/>
        </authorList>
    </citation>
    <scope>NUCLEOTIDE SEQUENCE [LARGE SCALE GENOMIC DNA]</scope>
    <source>
        <strain evidence="3 4">441</strain>
    </source>
</reference>
<evidence type="ECO:0000256" key="2">
    <source>
        <dbReference type="SAM" id="SignalP"/>
    </source>
</evidence>
<evidence type="ECO:0000313" key="4">
    <source>
        <dbReference type="Proteomes" id="UP000054018"/>
    </source>
</evidence>
<dbReference type="HOGENOM" id="CLU_1664939_0_0_1"/>
<sequence>GLKLFFPVICSAATLTHAISDYQCLILWPHVNAPRQIPFRVVLWFDRWFMLKTKGELTLVVLMIASGCIVWSSTSGWVCLTYLHGTLFTPCDLTGFLRLLRPSQAFFWLASAGPHPLLIVSLQLPVLLLNMGVSTGTLTFLSLIAVNDAWQLHPCLLHC</sequence>
<keyword evidence="4" id="KW-1185">Reference proteome</keyword>
<organism evidence="3 4">
    <name type="scientific">Pisolithus microcarpus 441</name>
    <dbReference type="NCBI Taxonomy" id="765257"/>
    <lineage>
        <taxon>Eukaryota</taxon>
        <taxon>Fungi</taxon>
        <taxon>Dikarya</taxon>
        <taxon>Basidiomycota</taxon>
        <taxon>Agaricomycotina</taxon>
        <taxon>Agaricomycetes</taxon>
        <taxon>Agaricomycetidae</taxon>
        <taxon>Boletales</taxon>
        <taxon>Sclerodermatineae</taxon>
        <taxon>Pisolithaceae</taxon>
        <taxon>Pisolithus</taxon>
    </lineage>
</organism>
<keyword evidence="1" id="KW-1133">Transmembrane helix</keyword>
<feature type="chain" id="PRO_5002223525" evidence="2">
    <location>
        <begin position="19"/>
        <end position="159"/>
    </location>
</feature>
<evidence type="ECO:0000313" key="3">
    <source>
        <dbReference type="EMBL" id="KIK13713.1"/>
    </source>
</evidence>
<keyword evidence="1" id="KW-0472">Membrane</keyword>
<dbReference type="AlphaFoldDB" id="A0A0C9Z173"/>
<keyword evidence="2" id="KW-0732">Signal</keyword>
<feature type="non-terminal residue" evidence="3">
    <location>
        <position position="1"/>
    </location>
</feature>
<reference evidence="4" key="2">
    <citation type="submission" date="2015-01" db="EMBL/GenBank/DDBJ databases">
        <title>Evolutionary Origins and Diversification of the Mycorrhizal Mutualists.</title>
        <authorList>
            <consortium name="DOE Joint Genome Institute"/>
            <consortium name="Mycorrhizal Genomics Consortium"/>
            <person name="Kohler A."/>
            <person name="Kuo A."/>
            <person name="Nagy L.G."/>
            <person name="Floudas D."/>
            <person name="Copeland A."/>
            <person name="Barry K.W."/>
            <person name="Cichocki N."/>
            <person name="Veneault-Fourrey C."/>
            <person name="LaButti K."/>
            <person name="Lindquist E.A."/>
            <person name="Lipzen A."/>
            <person name="Lundell T."/>
            <person name="Morin E."/>
            <person name="Murat C."/>
            <person name="Riley R."/>
            <person name="Ohm R."/>
            <person name="Sun H."/>
            <person name="Tunlid A."/>
            <person name="Henrissat B."/>
            <person name="Grigoriev I.V."/>
            <person name="Hibbett D.S."/>
            <person name="Martin F."/>
        </authorList>
    </citation>
    <scope>NUCLEOTIDE SEQUENCE [LARGE SCALE GENOMIC DNA]</scope>
    <source>
        <strain evidence="4">441</strain>
    </source>
</reference>